<evidence type="ECO:0000313" key="3">
    <source>
        <dbReference type="Proteomes" id="UP000244013"/>
    </source>
</evidence>
<dbReference type="Proteomes" id="UP000244013">
    <property type="component" value="Unassembled WGS sequence"/>
</dbReference>
<evidence type="ECO:0000256" key="1">
    <source>
        <dbReference type="SAM" id="SignalP"/>
    </source>
</evidence>
<dbReference type="RefSeq" id="WP_107955550.1">
    <property type="nucleotide sequence ID" value="NZ_QAYE01000009.1"/>
</dbReference>
<proteinExistence type="predicted"/>
<name>A0A2T5TZX7_9SPHN</name>
<reference evidence="2 3" key="1">
    <citation type="submission" date="2018-04" db="EMBL/GenBank/DDBJ databases">
        <title>Genomic Encyclopedia of Type Strains, Phase III (KMG-III): the genomes of soil and plant-associated and newly described type strains.</title>
        <authorList>
            <person name="Whitman W."/>
        </authorList>
    </citation>
    <scope>NUCLEOTIDE SEQUENCE [LARGE SCALE GENOMIC DNA]</scope>
    <source>
        <strain evidence="2 3">MA-olki</strain>
    </source>
</reference>
<dbReference type="InterPro" id="IPR046715">
    <property type="entry name" value="DUF6607"/>
</dbReference>
<dbReference type="OrthoDB" id="8564954at2"/>
<sequence>MFRSLLLATGLTLAALPLAPTIASAQSQAVHGDQARDHASILAMAGTFKVTFDMRETTPLVAGYKPYPAKLSGGHEVIRAIVDTPDHVVLQHLLVVTDGNAKTMVIKHWRQDWTWQPASVLVYTAAGRWTLRPLADAERRGAWSQTVWQTDDSPRYGGIGRWRYDDGATRWTSDETRRPLARRDATRNPPYDHYIGSNRHVLTPAGWVHEQDNAKIGMKDGKPATYVHEYVINTYTPATDFAVAAADTYWAKTKDYWAAVRTHWASAIAKRSGVHVAEDASNGSATGHQLMLLADDIAAGDTAQESGKAEAEALVKRETGT</sequence>
<accession>A0A2T5TZX7</accession>
<comment type="caution">
    <text evidence="2">The sequence shown here is derived from an EMBL/GenBank/DDBJ whole genome shotgun (WGS) entry which is preliminary data.</text>
</comment>
<keyword evidence="1" id="KW-0732">Signal</keyword>
<gene>
    <name evidence="2" type="ORF">C8J25_109231</name>
</gene>
<protein>
    <submittedName>
        <fullName evidence="2">Uncharacterized protein</fullName>
    </submittedName>
</protein>
<feature type="signal peptide" evidence="1">
    <location>
        <begin position="1"/>
        <end position="25"/>
    </location>
</feature>
<evidence type="ECO:0000313" key="2">
    <source>
        <dbReference type="EMBL" id="PTW44800.1"/>
    </source>
</evidence>
<dbReference type="EMBL" id="QAYE01000009">
    <property type="protein sequence ID" value="PTW44800.1"/>
    <property type="molecule type" value="Genomic_DNA"/>
</dbReference>
<dbReference type="AlphaFoldDB" id="A0A2T5TZX7"/>
<dbReference type="GeneID" id="91007408"/>
<feature type="chain" id="PRO_5015450684" evidence="1">
    <location>
        <begin position="26"/>
        <end position="321"/>
    </location>
</feature>
<dbReference type="Pfam" id="PF20311">
    <property type="entry name" value="DUF6607"/>
    <property type="match status" value="1"/>
</dbReference>
<organism evidence="2 3">
    <name type="scientific">Sphingomonas faeni</name>
    <dbReference type="NCBI Taxonomy" id="185950"/>
    <lineage>
        <taxon>Bacteria</taxon>
        <taxon>Pseudomonadati</taxon>
        <taxon>Pseudomonadota</taxon>
        <taxon>Alphaproteobacteria</taxon>
        <taxon>Sphingomonadales</taxon>
        <taxon>Sphingomonadaceae</taxon>
        <taxon>Sphingomonas</taxon>
    </lineage>
</organism>